<name>A0A1U9K4J6_9BACL</name>
<dbReference type="EMBL" id="CP019699">
    <property type="protein sequence ID" value="AQS54971.1"/>
    <property type="molecule type" value="Genomic_DNA"/>
</dbReference>
<reference evidence="7 8" key="1">
    <citation type="journal article" date="2015" name="Int. J. Syst. Evol. Microbiol.">
        <title>Novibacillus thermophilus gen. nov., sp. nov., a Gram-staining-negative and moderately thermophilic member of the family Thermoactinomycetaceae.</title>
        <authorList>
            <person name="Yang G."/>
            <person name="Chen J."/>
            <person name="Zhou S."/>
        </authorList>
    </citation>
    <scope>NUCLEOTIDE SEQUENCE [LARGE SCALE GENOMIC DNA]</scope>
    <source>
        <strain evidence="7 8">SG-1</strain>
    </source>
</reference>
<dbReference type="GO" id="GO:0003677">
    <property type="term" value="F:DNA binding"/>
    <property type="evidence" value="ECO:0007669"/>
    <property type="project" value="InterPro"/>
</dbReference>
<evidence type="ECO:0000313" key="7">
    <source>
        <dbReference type="EMBL" id="AQS54971.1"/>
    </source>
</evidence>
<dbReference type="Proteomes" id="UP000188603">
    <property type="component" value="Chromosome"/>
</dbReference>
<keyword evidence="2 7" id="KW-0489">Methyltransferase</keyword>
<dbReference type="OrthoDB" id="9800801at2"/>
<accession>A0A1U9K4J6</accession>
<dbReference type="InterPro" id="IPR002295">
    <property type="entry name" value="N4/N6-MTase_EcoPI_Mod-like"/>
</dbReference>
<evidence type="ECO:0000256" key="1">
    <source>
        <dbReference type="ARBA" id="ARBA00006594"/>
    </source>
</evidence>
<keyword evidence="8" id="KW-1185">Reference proteome</keyword>
<dbReference type="PIRSF" id="PIRSF015855">
    <property type="entry name" value="TypeIII_Mtase_mKpnI"/>
    <property type="match status" value="1"/>
</dbReference>
<feature type="domain" description="DNA methylase N-4/N-6" evidence="6">
    <location>
        <begin position="121"/>
        <end position="500"/>
    </location>
</feature>
<dbReference type="InterPro" id="IPR029063">
    <property type="entry name" value="SAM-dependent_MTases_sf"/>
</dbReference>
<dbReference type="GO" id="GO:0008170">
    <property type="term" value="F:N-methyltransferase activity"/>
    <property type="evidence" value="ECO:0007669"/>
    <property type="project" value="InterPro"/>
</dbReference>
<dbReference type="GO" id="GO:0032259">
    <property type="term" value="P:methylation"/>
    <property type="evidence" value="ECO:0007669"/>
    <property type="project" value="UniProtKB-KW"/>
</dbReference>
<dbReference type="Gene3D" id="3.40.50.150">
    <property type="entry name" value="Vaccinia Virus protein VP39"/>
    <property type="match status" value="1"/>
</dbReference>
<gene>
    <name evidence="7" type="ORF">B0W44_03470</name>
</gene>
<dbReference type="PROSITE" id="PS00092">
    <property type="entry name" value="N6_MTASE"/>
    <property type="match status" value="1"/>
</dbReference>
<organism evidence="7 8">
    <name type="scientific">Novibacillus thermophilus</name>
    <dbReference type="NCBI Taxonomy" id="1471761"/>
    <lineage>
        <taxon>Bacteria</taxon>
        <taxon>Bacillati</taxon>
        <taxon>Bacillota</taxon>
        <taxon>Bacilli</taxon>
        <taxon>Bacillales</taxon>
        <taxon>Thermoactinomycetaceae</taxon>
        <taxon>Novibacillus</taxon>
    </lineage>
</organism>
<proteinExistence type="inferred from homology"/>
<evidence type="ECO:0000313" key="8">
    <source>
        <dbReference type="Proteomes" id="UP000188603"/>
    </source>
</evidence>
<keyword evidence="4" id="KW-0949">S-adenosyl-L-methionine</keyword>
<evidence type="ECO:0000259" key="6">
    <source>
        <dbReference type="Pfam" id="PF01555"/>
    </source>
</evidence>
<dbReference type="RefSeq" id="WP_077718788.1">
    <property type="nucleotide sequence ID" value="NZ_CP019699.1"/>
</dbReference>
<evidence type="ECO:0000256" key="5">
    <source>
        <dbReference type="ARBA" id="ARBA00022747"/>
    </source>
</evidence>
<comment type="similarity">
    <text evidence="1">Belongs to the N(4)/N(6)-methyltransferase family.</text>
</comment>
<dbReference type="AlphaFoldDB" id="A0A1U9K4J6"/>
<sequence>MDKLTTQSADLVQDHVEKIGELFPHVITEVRDESGQLKKAVDFELLKQELSDSIAEGDQERYQLTWPGKKEAILRANTPTDKTFRPVQEDSVNWDRTQNVYIEGDNLEVLKLLQEAYLNKVACIYIDPPYNTGKDFIYRDDFKAETGAYLAESGQVDQEGNRLFQNSESNGRFHSDWLTMMYARLKLARNLLKEDGVIIVHIDEHETANLQKVLDEIFGAHNNLGEIVWDKGNPKGDATGVASQHEYILAYAKNAKIFTANNPLVRPKKNAQKILKKAKELYAEIGRTKLPRDLSRVVKKYGLSEEPFESWKYTVTLDTVNQEFAQWVKSQGFSGGEAAYANIDENGDVYRPVSMAWPNKKKAPDEYFRPLIHPVTKKPCPIPSRGWRYPVKTMQTLLKKGLILFGKDHTVQPTRKYLLKENMNENVPSVIYFAGSDDDFFKEIGLNFDNPKPHELCKELLQSFVHDKDGLVLDFFSGSATTAHAVMQLNAEDGGNRKYIMVQLPEATPENSQAYRAGYKTICEIGKERIRRTARKIKEETGADIDDGFRVFRVDSSNVKDVGGSLGKLEQRQLAMFETNIKEDRTGEDLLIQVMLECGLELSLPVETKIVEGATVHFVAGDTLVACFDEDVPEGVVKAIAEAQPRKVVFRDSSFVHDAARMNAEETFKQLSPHTEVNVM</sequence>
<dbReference type="PRINTS" id="PR00506">
    <property type="entry name" value="D21N6MTFRASE"/>
</dbReference>
<dbReference type="REBASE" id="191288">
    <property type="entry name" value="M.NthSG1ORF3470P"/>
</dbReference>
<dbReference type="InterPro" id="IPR002941">
    <property type="entry name" value="DNA_methylase_N4/N6"/>
</dbReference>
<evidence type="ECO:0000256" key="4">
    <source>
        <dbReference type="ARBA" id="ARBA00022691"/>
    </source>
</evidence>
<dbReference type="STRING" id="1471761.B0W44_03470"/>
<dbReference type="GO" id="GO:0009307">
    <property type="term" value="P:DNA restriction-modification system"/>
    <property type="evidence" value="ECO:0007669"/>
    <property type="project" value="UniProtKB-KW"/>
</dbReference>
<evidence type="ECO:0000256" key="2">
    <source>
        <dbReference type="ARBA" id="ARBA00022603"/>
    </source>
</evidence>
<dbReference type="InterPro" id="IPR002052">
    <property type="entry name" value="DNA_methylase_N6_adenine_CS"/>
</dbReference>
<dbReference type="Pfam" id="PF01555">
    <property type="entry name" value="N6_N4_Mtase"/>
    <property type="match status" value="1"/>
</dbReference>
<dbReference type="KEGG" id="ntr:B0W44_03470"/>
<keyword evidence="5" id="KW-0680">Restriction system</keyword>
<evidence type="ECO:0000256" key="3">
    <source>
        <dbReference type="ARBA" id="ARBA00022679"/>
    </source>
</evidence>
<dbReference type="SUPFAM" id="SSF53335">
    <property type="entry name" value="S-adenosyl-L-methionine-dependent methyltransferases"/>
    <property type="match status" value="1"/>
</dbReference>
<protein>
    <submittedName>
        <fullName evidence="7">Site-specific DNA-methyltransferase</fullName>
    </submittedName>
</protein>
<keyword evidence="3 7" id="KW-0808">Transferase</keyword>